<name>A0ABY8WZA3_9BACL</name>
<keyword evidence="2" id="KW-1185">Reference proteome</keyword>
<evidence type="ECO:0000313" key="1">
    <source>
        <dbReference type="EMBL" id="WIV18546.1"/>
    </source>
</evidence>
<dbReference type="Proteomes" id="UP001236415">
    <property type="component" value="Chromosome"/>
</dbReference>
<dbReference type="RefSeq" id="WP_285744003.1">
    <property type="nucleotide sequence ID" value="NZ_CP127162.1"/>
</dbReference>
<reference evidence="1 2" key="1">
    <citation type="submission" date="2023-06" db="EMBL/GenBank/DDBJ databases">
        <title>Paenibacillus polygonum sp. nov., an endophytic bacterium, isolated from Polygonum lapathifolium L. in Nanji Wetland National Nature Reserve, South of Poyang Lake, Jiangxi Province, China.</title>
        <authorList>
            <person name="Yu Z."/>
        </authorList>
    </citation>
    <scope>NUCLEOTIDE SEQUENCE [LARGE SCALE GENOMIC DNA]</scope>
    <source>
        <strain evidence="1 2">C31</strain>
    </source>
</reference>
<proteinExistence type="predicted"/>
<sequence length="95" mass="10397">MQNKLDEMLAHMAHAHQQVARVLDAEREVNVRMAELMHEMPDLMPQFADAQGLLDGSASVNAGIVAYLSGLADLQEMIADSISHLVKELAVADEE</sequence>
<gene>
    <name evidence="1" type="ORF">QPK24_19580</name>
</gene>
<protein>
    <submittedName>
        <fullName evidence="1">Nucleoside-diphosphate sugar epimerase</fullName>
    </submittedName>
</protein>
<dbReference type="EMBL" id="CP127162">
    <property type="protein sequence ID" value="WIV18546.1"/>
    <property type="molecule type" value="Genomic_DNA"/>
</dbReference>
<organism evidence="1 2">
    <name type="scientific">Paenibacillus polygoni</name>
    <dbReference type="NCBI Taxonomy" id="3050112"/>
    <lineage>
        <taxon>Bacteria</taxon>
        <taxon>Bacillati</taxon>
        <taxon>Bacillota</taxon>
        <taxon>Bacilli</taxon>
        <taxon>Bacillales</taxon>
        <taxon>Paenibacillaceae</taxon>
        <taxon>Paenibacillus</taxon>
    </lineage>
</organism>
<accession>A0ABY8WZA3</accession>
<evidence type="ECO:0000313" key="2">
    <source>
        <dbReference type="Proteomes" id="UP001236415"/>
    </source>
</evidence>